<keyword evidence="4 6" id="KW-0067">ATP-binding</keyword>
<evidence type="ECO:0000256" key="2">
    <source>
        <dbReference type="ARBA" id="ARBA00022448"/>
    </source>
</evidence>
<dbReference type="InterPro" id="IPR017871">
    <property type="entry name" value="ABC_transporter-like_CS"/>
</dbReference>
<dbReference type="InterPro" id="IPR027417">
    <property type="entry name" value="P-loop_NTPase"/>
</dbReference>
<dbReference type="CDD" id="cd03255">
    <property type="entry name" value="ABC_MJ0796_LolCDE_FtsE"/>
    <property type="match status" value="1"/>
</dbReference>
<reference evidence="6 7" key="1">
    <citation type="submission" date="2015-07" db="EMBL/GenBank/DDBJ databases">
        <title>Whole genome sequence of Herpetosiphon geysericola DSM 7119.</title>
        <authorList>
            <person name="Hemp J."/>
            <person name="Ward L.M."/>
            <person name="Pace L.A."/>
            <person name="Fischer W.W."/>
        </authorList>
    </citation>
    <scope>NUCLEOTIDE SEQUENCE [LARGE SCALE GENOMIC DNA]</scope>
    <source>
        <strain evidence="6 7">DSM 7119</strain>
    </source>
</reference>
<dbReference type="Pfam" id="PF00005">
    <property type="entry name" value="ABC_tran"/>
    <property type="match status" value="1"/>
</dbReference>
<dbReference type="Gene3D" id="3.40.50.300">
    <property type="entry name" value="P-loop containing nucleotide triphosphate hydrolases"/>
    <property type="match status" value="1"/>
</dbReference>
<evidence type="ECO:0000313" key="6">
    <source>
        <dbReference type="EMBL" id="KPL90958.1"/>
    </source>
</evidence>
<name>A0A0P6Y4F3_9CHLR</name>
<dbReference type="GO" id="GO:0016887">
    <property type="term" value="F:ATP hydrolysis activity"/>
    <property type="evidence" value="ECO:0007669"/>
    <property type="project" value="InterPro"/>
</dbReference>
<evidence type="ECO:0000259" key="5">
    <source>
        <dbReference type="PROSITE" id="PS50893"/>
    </source>
</evidence>
<dbReference type="AlphaFoldDB" id="A0A0P6Y4F3"/>
<keyword evidence="3" id="KW-0547">Nucleotide-binding</keyword>
<evidence type="ECO:0000256" key="3">
    <source>
        <dbReference type="ARBA" id="ARBA00022741"/>
    </source>
</evidence>
<dbReference type="STRING" id="70996.SE18_04090"/>
<evidence type="ECO:0000256" key="4">
    <source>
        <dbReference type="ARBA" id="ARBA00022840"/>
    </source>
</evidence>
<evidence type="ECO:0000313" key="7">
    <source>
        <dbReference type="Proteomes" id="UP000050277"/>
    </source>
</evidence>
<keyword evidence="2" id="KW-0813">Transport</keyword>
<dbReference type="OrthoDB" id="9804270at2"/>
<dbReference type="SUPFAM" id="SSF52540">
    <property type="entry name" value="P-loop containing nucleoside triphosphate hydrolases"/>
    <property type="match status" value="1"/>
</dbReference>
<dbReference type="GO" id="GO:0005524">
    <property type="term" value="F:ATP binding"/>
    <property type="evidence" value="ECO:0007669"/>
    <property type="project" value="UniProtKB-KW"/>
</dbReference>
<dbReference type="GO" id="GO:0022857">
    <property type="term" value="F:transmembrane transporter activity"/>
    <property type="evidence" value="ECO:0007669"/>
    <property type="project" value="UniProtKB-ARBA"/>
</dbReference>
<comment type="caution">
    <text evidence="6">The sequence shown here is derived from an EMBL/GenBank/DDBJ whole genome shotgun (WGS) entry which is preliminary data.</text>
</comment>
<dbReference type="InterPro" id="IPR003439">
    <property type="entry name" value="ABC_transporter-like_ATP-bd"/>
</dbReference>
<dbReference type="PROSITE" id="PS00211">
    <property type="entry name" value="ABC_TRANSPORTER_1"/>
    <property type="match status" value="1"/>
</dbReference>
<dbReference type="RefSeq" id="WP_054533144.1">
    <property type="nucleotide sequence ID" value="NZ_LGKP01000008.1"/>
</dbReference>
<protein>
    <submittedName>
        <fullName evidence="6">ABC transporter ATP-binding protein</fullName>
    </submittedName>
</protein>
<dbReference type="PROSITE" id="PS50893">
    <property type="entry name" value="ABC_TRANSPORTER_2"/>
    <property type="match status" value="1"/>
</dbReference>
<evidence type="ECO:0000256" key="1">
    <source>
        <dbReference type="ARBA" id="ARBA00005417"/>
    </source>
</evidence>
<dbReference type="EMBL" id="LGKP01000008">
    <property type="protein sequence ID" value="KPL90958.1"/>
    <property type="molecule type" value="Genomic_DNA"/>
</dbReference>
<comment type="similarity">
    <text evidence="1">Belongs to the ABC transporter superfamily.</text>
</comment>
<feature type="domain" description="ABC transporter" evidence="5">
    <location>
        <begin position="6"/>
        <end position="231"/>
    </location>
</feature>
<dbReference type="Proteomes" id="UP000050277">
    <property type="component" value="Unassembled WGS sequence"/>
</dbReference>
<dbReference type="PANTHER" id="PTHR42798">
    <property type="entry name" value="LIPOPROTEIN-RELEASING SYSTEM ATP-BINDING PROTEIN LOLD"/>
    <property type="match status" value="1"/>
</dbReference>
<organism evidence="6 7">
    <name type="scientific">Herpetosiphon geysericola</name>
    <dbReference type="NCBI Taxonomy" id="70996"/>
    <lineage>
        <taxon>Bacteria</taxon>
        <taxon>Bacillati</taxon>
        <taxon>Chloroflexota</taxon>
        <taxon>Chloroflexia</taxon>
        <taxon>Herpetosiphonales</taxon>
        <taxon>Herpetosiphonaceae</taxon>
        <taxon>Herpetosiphon</taxon>
    </lineage>
</organism>
<sequence length="233" mass="26003">MPKILINLDHVTKSFQEAGQERLVLRDINAQIQQGEVIALLGRSGSGKSTLLNILSGIDAPSSGNITINEIELGKLNEHQRTLFRRQHIGFVFQFFNLIPTLSVEENVLLPLELAGRLTEAQRERAYELLRRVHLFDRRHVYPDKLSGGEQQRIAIARALTHDPLLILADEPTGNLDATTGEEVLNLLDEMSRQAGKTLLMVTHSLEVARRADRVLSMIDGQLVEHSVAEVAP</sequence>
<keyword evidence="7" id="KW-1185">Reference proteome</keyword>
<dbReference type="PANTHER" id="PTHR42798:SF2">
    <property type="entry name" value="ABC TRANSPORTER ATP-BINDING PROTEIN MG467-RELATED"/>
    <property type="match status" value="1"/>
</dbReference>
<accession>A0A0P6Y4F3</accession>
<dbReference type="FunFam" id="3.40.50.300:FF:000032">
    <property type="entry name" value="Export ABC transporter ATP-binding protein"/>
    <property type="match status" value="1"/>
</dbReference>
<proteinExistence type="inferred from homology"/>
<dbReference type="GO" id="GO:0098796">
    <property type="term" value="C:membrane protein complex"/>
    <property type="evidence" value="ECO:0007669"/>
    <property type="project" value="UniProtKB-ARBA"/>
</dbReference>
<gene>
    <name evidence="6" type="ORF">SE18_04090</name>
</gene>
<dbReference type="InterPro" id="IPR017911">
    <property type="entry name" value="MacB-like_ATP-bd"/>
</dbReference>
<dbReference type="InterPro" id="IPR003593">
    <property type="entry name" value="AAA+_ATPase"/>
</dbReference>
<dbReference type="SMART" id="SM00382">
    <property type="entry name" value="AAA"/>
    <property type="match status" value="1"/>
</dbReference>